<evidence type="ECO:0008006" key="3">
    <source>
        <dbReference type="Google" id="ProtNLM"/>
    </source>
</evidence>
<dbReference type="RefSeq" id="WP_147433862.1">
    <property type="nucleotide sequence ID" value="NZ_JAPJIU010000010.1"/>
</dbReference>
<dbReference type="PROSITE" id="PS51257">
    <property type="entry name" value="PROKAR_LIPOPROTEIN"/>
    <property type="match status" value="1"/>
</dbReference>
<name>A0A498CJF2_9GAMM</name>
<dbReference type="AlphaFoldDB" id="A0A498CJF2"/>
<accession>A0A498CJF2</accession>
<organism evidence="1 2">
    <name type="scientific">Stenotrophomonas rhizophila</name>
    <dbReference type="NCBI Taxonomy" id="216778"/>
    <lineage>
        <taxon>Bacteria</taxon>
        <taxon>Pseudomonadati</taxon>
        <taxon>Pseudomonadota</taxon>
        <taxon>Gammaproteobacteria</taxon>
        <taxon>Lysobacterales</taxon>
        <taxon>Lysobacteraceae</taxon>
        <taxon>Stenotrophomonas</taxon>
    </lineage>
</organism>
<dbReference type="Proteomes" id="UP000274786">
    <property type="component" value="Unassembled WGS sequence"/>
</dbReference>
<protein>
    <recommendedName>
        <fullName evidence="3">Lipoprotein</fullName>
    </recommendedName>
</protein>
<evidence type="ECO:0000313" key="2">
    <source>
        <dbReference type="Proteomes" id="UP000274786"/>
    </source>
</evidence>
<dbReference type="EMBL" id="RCDC01000004">
    <property type="protein sequence ID" value="RLK56610.1"/>
    <property type="molecule type" value="Genomic_DNA"/>
</dbReference>
<reference evidence="1 2" key="1">
    <citation type="submission" date="2018-10" db="EMBL/GenBank/DDBJ databases">
        <title>Comparative analysis of microorganisms from saline springs in Andes Mountain Range, Colombia.</title>
        <authorList>
            <person name="Rubin E."/>
        </authorList>
    </citation>
    <scope>NUCLEOTIDE SEQUENCE [LARGE SCALE GENOMIC DNA]</scope>
    <source>
        <strain evidence="1 2">USBA GBX 843</strain>
    </source>
</reference>
<sequence>MSSPRAGNRLLLACVTLMLASCGIGGMWMNGDPSVGRNIVPPRDHWQKAGNDPAARSADWLGCGGADSGGYNVATSDGSSSAVIQQAMSRKFDDMQRCMMSRGYQYTGSCEGDIRSQYPACQK</sequence>
<evidence type="ECO:0000313" key="1">
    <source>
        <dbReference type="EMBL" id="RLK56610.1"/>
    </source>
</evidence>
<dbReference type="OrthoDB" id="6040242at2"/>
<gene>
    <name evidence="1" type="ORF">BCL79_1003</name>
</gene>
<comment type="caution">
    <text evidence="1">The sequence shown here is derived from an EMBL/GenBank/DDBJ whole genome shotgun (WGS) entry which is preliminary data.</text>
</comment>
<proteinExistence type="predicted"/>